<dbReference type="InterPro" id="IPR009959">
    <property type="entry name" value="Cyclase_SnoaL-like"/>
</dbReference>
<dbReference type="SUPFAM" id="SSF54427">
    <property type="entry name" value="NTF2-like"/>
    <property type="match status" value="1"/>
</dbReference>
<dbReference type="RefSeq" id="WP_078669238.1">
    <property type="nucleotide sequence ID" value="NZ_FUWZ01000002.1"/>
</dbReference>
<dbReference type="Gene3D" id="3.10.450.50">
    <property type="match status" value="1"/>
</dbReference>
<dbReference type="PANTHER" id="PTHR38436">
    <property type="entry name" value="POLYKETIDE CYCLASE SNOAL-LIKE DOMAIN"/>
    <property type="match status" value="1"/>
</dbReference>
<sequence length="278" mass="31560">MIKRLSLCALLLASATAYPQVRNIHTKKNLTMDTVQQNKAAIIRFYEQTLNHRQLEDVDQLVSADYTNLQGEKGPQGFITQVLALIKTFPDARWTLTGIAADGDKVFVKQQMTCTHQTAYLGTTPTHKTLTSEGTAIYTFKNGKLIHHEILTDRLGFLQQLGVLPADVTPPAIQEAVYFIDKFTVPAQAIAEFTERMNYNRGFIRQLEGFVTDRIYRHQEENGQCSIVTVATWKNKVSLDNAKMRVLEEYKRIGFQPAEFYQRLGIKLDRGIYQAAVN</sequence>
<dbReference type="InterPro" id="IPR011008">
    <property type="entry name" value="Dimeric_a/b-barrel"/>
</dbReference>
<accession>A0A1T4R0B5</accession>
<reference evidence="3" key="1">
    <citation type="submission" date="2017-02" db="EMBL/GenBank/DDBJ databases">
        <authorList>
            <person name="Varghese N."/>
            <person name="Submissions S."/>
        </authorList>
    </citation>
    <scope>NUCLEOTIDE SEQUENCE [LARGE SCALE GENOMIC DNA]</scope>
    <source>
        <strain evidence="3">DSM 22224</strain>
    </source>
</reference>
<protein>
    <submittedName>
        <fullName evidence="2">Predicted ester cyclase</fullName>
    </submittedName>
</protein>
<evidence type="ECO:0000256" key="1">
    <source>
        <dbReference type="SAM" id="SignalP"/>
    </source>
</evidence>
<proteinExistence type="predicted"/>
<evidence type="ECO:0000313" key="2">
    <source>
        <dbReference type="EMBL" id="SKA09424.1"/>
    </source>
</evidence>
<dbReference type="SUPFAM" id="SSF54909">
    <property type="entry name" value="Dimeric alpha+beta barrel"/>
    <property type="match status" value="1"/>
</dbReference>
<name>A0A1T4R0B5_9BACT</name>
<dbReference type="OrthoDB" id="4774596at2"/>
<dbReference type="STRING" id="634771.SAMN04488128_102721"/>
<dbReference type="GO" id="GO:0030638">
    <property type="term" value="P:polyketide metabolic process"/>
    <property type="evidence" value="ECO:0007669"/>
    <property type="project" value="InterPro"/>
</dbReference>
<dbReference type="EMBL" id="FUWZ01000002">
    <property type="protein sequence ID" value="SKA09424.1"/>
    <property type="molecule type" value="Genomic_DNA"/>
</dbReference>
<dbReference type="InterPro" id="IPR032710">
    <property type="entry name" value="NTF2-like_dom_sf"/>
</dbReference>
<feature type="signal peptide" evidence="1">
    <location>
        <begin position="1"/>
        <end position="19"/>
    </location>
</feature>
<dbReference type="AlphaFoldDB" id="A0A1T4R0B5"/>
<feature type="chain" id="PRO_5012029698" evidence="1">
    <location>
        <begin position="20"/>
        <end position="278"/>
    </location>
</feature>
<dbReference type="Proteomes" id="UP000190367">
    <property type="component" value="Unassembled WGS sequence"/>
</dbReference>
<organism evidence="2 3">
    <name type="scientific">Chitinophaga eiseniae</name>
    <dbReference type="NCBI Taxonomy" id="634771"/>
    <lineage>
        <taxon>Bacteria</taxon>
        <taxon>Pseudomonadati</taxon>
        <taxon>Bacteroidota</taxon>
        <taxon>Chitinophagia</taxon>
        <taxon>Chitinophagales</taxon>
        <taxon>Chitinophagaceae</taxon>
        <taxon>Chitinophaga</taxon>
    </lineage>
</organism>
<evidence type="ECO:0000313" key="3">
    <source>
        <dbReference type="Proteomes" id="UP000190367"/>
    </source>
</evidence>
<dbReference type="PANTHER" id="PTHR38436:SF1">
    <property type="entry name" value="ESTER CYCLASE"/>
    <property type="match status" value="1"/>
</dbReference>
<dbReference type="Pfam" id="PF07366">
    <property type="entry name" value="SnoaL"/>
    <property type="match status" value="1"/>
</dbReference>
<keyword evidence="3" id="KW-1185">Reference proteome</keyword>
<keyword evidence="1" id="KW-0732">Signal</keyword>
<dbReference type="Gene3D" id="3.30.70.100">
    <property type="match status" value="1"/>
</dbReference>
<gene>
    <name evidence="2" type="ORF">SAMN04488128_102721</name>
</gene>